<keyword evidence="2" id="KW-0560">Oxidoreductase</keyword>
<dbReference type="Pfam" id="PF00106">
    <property type="entry name" value="adh_short"/>
    <property type="match status" value="1"/>
</dbReference>
<evidence type="ECO:0000313" key="3">
    <source>
        <dbReference type="EMBL" id="CAB4761051.1"/>
    </source>
</evidence>
<dbReference type="PRINTS" id="PR00081">
    <property type="entry name" value="GDHRDH"/>
</dbReference>
<dbReference type="CDD" id="cd05374">
    <property type="entry name" value="17beta-HSD-like_SDR_c"/>
    <property type="match status" value="1"/>
</dbReference>
<protein>
    <submittedName>
        <fullName evidence="3">Unannotated protein</fullName>
    </submittedName>
</protein>
<evidence type="ECO:0000256" key="2">
    <source>
        <dbReference type="ARBA" id="ARBA00023002"/>
    </source>
</evidence>
<dbReference type="AlphaFoldDB" id="A0A6J6UM71"/>
<evidence type="ECO:0000256" key="1">
    <source>
        <dbReference type="ARBA" id="ARBA00006484"/>
    </source>
</evidence>
<dbReference type="Gene3D" id="3.40.50.720">
    <property type="entry name" value="NAD(P)-binding Rossmann-like Domain"/>
    <property type="match status" value="1"/>
</dbReference>
<gene>
    <name evidence="3" type="ORF">UFOPK2872_00500</name>
</gene>
<dbReference type="EMBL" id="CAEZZM010000042">
    <property type="protein sequence ID" value="CAB4761051.1"/>
    <property type="molecule type" value="Genomic_DNA"/>
</dbReference>
<dbReference type="PANTHER" id="PTHR43976:SF16">
    <property type="entry name" value="SHORT-CHAIN DEHYDROGENASE_REDUCTASE FAMILY PROTEIN"/>
    <property type="match status" value="1"/>
</dbReference>
<reference evidence="3" key="1">
    <citation type="submission" date="2020-05" db="EMBL/GenBank/DDBJ databases">
        <authorList>
            <person name="Chiriac C."/>
            <person name="Salcher M."/>
            <person name="Ghai R."/>
            <person name="Kavagutti S V."/>
        </authorList>
    </citation>
    <scope>NUCLEOTIDE SEQUENCE</scope>
</reference>
<comment type="similarity">
    <text evidence="1">Belongs to the short-chain dehydrogenases/reductases (SDR) family.</text>
</comment>
<dbReference type="SUPFAM" id="SSF51735">
    <property type="entry name" value="NAD(P)-binding Rossmann-fold domains"/>
    <property type="match status" value="1"/>
</dbReference>
<proteinExistence type="inferred from homology"/>
<dbReference type="PANTHER" id="PTHR43976">
    <property type="entry name" value="SHORT CHAIN DEHYDROGENASE"/>
    <property type="match status" value="1"/>
</dbReference>
<name>A0A6J6UM71_9ZZZZ</name>
<dbReference type="PRINTS" id="PR00080">
    <property type="entry name" value="SDRFAMILY"/>
</dbReference>
<dbReference type="InterPro" id="IPR002347">
    <property type="entry name" value="SDR_fam"/>
</dbReference>
<accession>A0A6J6UM71</accession>
<dbReference type="InterPro" id="IPR051911">
    <property type="entry name" value="SDR_oxidoreductase"/>
</dbReference>
<dbReference type="InterPro" id="IPR036291">
    <property type="entry name" value="NAD(P)-bd_dom_sf"/>
</dbReference>
<organism evidence="3">
    <name type="scientific">freshwater metagenome</name>
    <dbReference type="NCBI Taxonomy" id="449393"/>
    <lineage>
        <taxon>unclassified sequences</taxon>
        <taxon>metagenomes</taxon>
        <taxon>ecological metagenomes</taxon>
    </lineage>
</organism>
<sequence length="304" mass="32358">MCARILLAMSTSTSTPIAVVTGANSGIGRATALHLAQHGYTVFGTVRSLNKADKLLTKASELGVTIELVEMDVADDDSVRTGFADIMRKVSQIDVLVNNAGIGGNGVTEECTPAQYHESFNVNVVGSIRCTQQVLPGMRARKTGAIINITSIVGRIAALAQSPYVASKWAFEGVSEGLAQEVAPFGIRVAIIEPGVTRSSIFSKNIEAPNSTGAYDTHYRRMFQFYAAGIANATPAEEVGALILHAITTDTPQLRYPCSWGGQQIVDGRATMTDTEWVELGAVQEDSAYFQAFKASFGVDISNS</sequence>
<dbReference type="GO" id="GO:0016491">
    <property type="term" value="F:oxidoreductase activity"/>
    <property type="evidence" value="ECO:0007669"/>
    <property type="project" value="UniProtKB-KW"/>
</dbReference>